<protein>
    <submittedName>
        <fullName evidence="3">Uncharacterized protein</fullName>
    </submittedName>
</protein>
<evidence type="ECO:0000313" key="2">
    <source>
        <dbReference type="Proteomes" id="UP000887565"/>
    </source>
</evidence>
<evidence type="ECO:0000313" key="3">
    <source>
        <dbReference type="WBParaSite" id="nRc.2.0.1.t41876-RA"/>
    </source>
</evidence>
<sequence length="159" mass="16989">MTKLIRNEQVFNDELDHPFPSHNLPQKNSTSITGSSGGAGGSTLDRKRRLFGRLPNKVSGSSRGRKLRDNAIIFSTKFTLSLSQFGSGTSSNTAASFLVSIKSSLTGATGALLLIIATGNDRQRKEVFRRTTSSSAASVLIRTALICWKLSESLLASAA</sequence>
<keyword evidence="2" id="KW-1185">Reference proteome</keyword>
<dbReference type="AlphaFoldDB" id="A0A915KTS3"/>
<dbReference type="WBParaSite" id="nRc.2.0.1.t41876-RA">
    <property type="protein sequence ID" value="nRc.2.0.1.t41876-RA"/>
    <property type="gene ID" value="nRc.2.0.1.g41876"/>
</dbReference>
<reference evidence="3" key="1">
    <citation type="submission" date="2022-11" db="UniProtKB">
        <authorList>
            <consortium name="WormBaseParasite"/>
        </authorList>
    </citation>
    <scope>IDENTIFICATION</scope>
</reference>
<dbReference type="Proteomes" id="UP000887565">
    <property type="component" value="Unplaced"/>
</dbReference>
<feature type="region of interest" description="Disordered" evidence="1">
    <location>
        <begin position="12"/>
        <end position="46"/>
    </location>
</feature>
<evidence type="ECO:0000256" key="1">
    <source>
        <dbReference type="SAM" id="MobiDB-lite"/>
    </source>
</evidence>
<name>A0A915KTS3_ROMCU</name>
<proteinExistence type="predicted"/>
<organism evidence="2 3">
    <name type="scientific">Romanomermis culicivorax</name>
    <name type="common">Nematode worm</name>
    <dbReference type="NCBI Taxonomy" id="13658"/>
    <lineage>
        <taxon>Eukaryota</taxon>
        <taxon>Metazoa</taxon>
        <taxon>Ecdysozoa</taxon>
        <taxon>Nematoda</taxon>
        <taxon>Enoplea</taxon>
        <taxon>Dorylaimia</taxon>
        <taxon>Mermithida</taxon>
        <taxon>Mermithoidea</taxon>
        <taxon>Mermithidae</taxon>
        <taxon>Romanomermis</taxon>
    </lineage>
</organism>
<accession>A0A915KTS3</accession>